<protein>
    <submittedName>
        <fullName evidence="1">Uncharacterized protein</fullName>
    </submittedName>
</protein>
<dbReference type="Proteomes" id="UP000479043">
    <property type="component" value="Unassembled WGS sequence"/>
</dbReference>
<comment type="caution">
    <text evidence="1">The sequence shown here is derived from an EMBL/GenBank/DDBJ whole genome shotgun (WGS) entry which is preliminary data.</text>
</comment>
<name>A0A6L8LI23_9RHOB</name>
<accession>A0A6L8LI23</accession>
<organism evidence="1 2">
    <name type="scientific">Thalassovita mangrovi</name>
    <dbReference type="NCBI Taxonomy" id="2692236"/>
    <lineage>
        <taxon>Bacteria</taxon>
        <taxon>Pseudomonadati</taxon>
        <taxon>Pseudomonadota</taxon>
        <taxon>Alphaproteobacteria</taxon>
        <taxon>Rhodobacterales</taxon>
        <taxon>Roseobacteraceae</taxon>
        <taxon>Thalassovita</taxon>
    </lineage>
</organism>
<sequence length="89" mass="9331">MYITQIEVSQVTGPAGAGPAAGFVSLQSDQGHVQMHCAVPDTTPSTRRDALIAEAVRQLERMPEFRSGARKLSFAPEVLGILAAIPAAA</sequence>
<keyword evidence="2" id="KW-1185">Reference proteome</keyword>
<proteinExistence type="predicted"/>
<gene>
    <name evidence="1" type="ORF">GR167_10245</name>
</gene>
<dbReference type="EMBL" id="WWEN01000003">
    <property type="protein sequence ID" value="MYM55687.1"/>
    <property type="molecule type" value="Genomic_DNA"/>
</dbReference>
<evidence type="ECO:0000313" key="2">
    <source>
        <dbReference type="Proteomes" id="UP000479043"/>
    </source>
</evidence>
<dbReference type="AlphaFoldDB" id="A0A6L8LI23"/>
<reference evidence="1 2" key="1">
    <citation type="submission" date="2020-01" db="EMBL/GenBank/DDBJ databases">
        <authorList>
            <person name="Chen S."/>
        </authorList>
    </citation>
    <scope>NUCLEOTIDE SEQUENCE [LARGE SCALE GENOMIC DNA]</scope>
    <source>
        <strain evidence="1 2">GS-10</strain>
    </source>
</reference>
<evidence type="ECO:0000313" key="1">
    <source>
        <dbReference type="EMBL" id="MYM55687.1"/>
    </source>
</evidence>
<dbReference type="RefSeq" id="WP_160973363.1">
    <property type="nucleotide sequence ID" value="NZ_WWEN01000003.1"/>
</dbReference>